<accession>A0ABY4HYA3</accession>
<dbReference type="EMBL" id="CP095855">
    <property type="protein sequence ID" value="UPK68590.1"/>
    <property type="molecule type" value="Genomic_DNA"/>
</dbReference>
<proteinExistence type="predicted"/>
<evidence type="ECO:0000313" key="2">
    <source>
        <dbReference type="Proteomes" id="UP000830198"/>
    </source>
</evidence>
<evidence type="ECO:0000313" key="1">
    <source>
        <dbReference type="EMBL" id="UPK68590.1"/>
    </source>
</evidence>
<protein>
    <recommendedName>
        <fullName evidence="3">Adhesin domain-containing protein</fullName>
    </recommendedName>
</protein>
<evidence type="ECO:0008006" key="3">
    <source>
        <dbReference type="Google" id="ProtNLM"/>
    </source>
</evidence>
<name>A0ABY4HYA3_CHIFI</name>
<dbReference type="RefSeq" id="WP_247810979.1">
    <property type="nucleotide sequence ID" value="NZ_CP095855.1"/>
</dbReference>
<organism evidence="1 2">
    <name type="scientific">Chitinophaga filiformis</name>
    <name type="common">Myxococcus filiformis</name>
    <name type="synonym">Flexibacter filiformis</name>
    <dbReference type="NCBI Taxonomy" id="104663"/>
    <lineage>
        <taxon>Bacteria</taxon>
        <taxon>Pseudomonadati</taxon>
        <taxon>Bacteroidota</taxon>
        <taxon>Chitinophagia</taxon>
        <taxon>Chitinophagales</taxon>
        <taxon>Chitinophagaceae</taxon>
        <taxon>Chitinophaga</taxon>
    </lineage>
</organism>
<dbReference type="Proteomes" id="UP000830198">
    <property type="component" value="Chromosome"/>
</dbReference>
<sequence length="362" mass="40425">MKEKFSILLFLLLPILTYGTKGDSEFKKVIVKEFSTNPNTTLGIFNKYGKIVVHTWQKNEVKATITITGFGKSVEEATSIVNMVDISMNNSGNDASLRTVYNTSSSRDRWFSWSKKDSKDYVNIDYELYVPERLAKLSLENNFGDIITDVLSFPASISMNYCNYDIKEAEKALDISMNYCDRGRIGKGESVTIRANYSNLKSDAITSLVTKSNYCEYTLGTVNNLNTSGNYDEYTVNKVGSFTGKNTYTDFRITEVQTEINSKLVYGDFSARTLGTGFKNGEFQLTYTDIKVGVPQRLGLHIKVQLNRGDVSTGELSLKNVTNIKKNSQLTYTASTSNADDRSPSLSVNGVYSDIDLKAVDK</sequence>
<gene>
    <name evidence="1" type="ORF">MYF79_26895</name>
</gene>
<keyword evidence="2" id="KW-1185">Reference proteome</keyword>
<reference evidence="1 2" key="1">
    <citation type="submission" date="2022-04" db="EMBL/GenBank/DDBJ databases">
        <title>The arsenic-methylating capacity of Chitinophaga filiformis YT5 during chitin decomposition.</title>
        <authorList>
            <person name="Chen G."/>
            <person name="Liang Y."/>
        </authorList>
    </citation>
    <scope>NUCLEOTIDE SEQUENCE [LARGE SCALE GENOMIC DNA]</scope>
    <source>
        <strain evidence="1 2">YT5</strain>
    </source>
</reference>